<evidence type="ECO:0000313" key="4">
    <source>
        <dbReference type="EMBL" id="TQL32028.1"/>
    </source>
</evidence>
<dbReference type="EMBL" id="VFOK01000001">
    <property type="protein sequence ID" value="TQL32028.1"/>
    <property type="molecule type" value="Genomic_DNA"/>
</dbReference>
<dbReference type="InterPro" id="IPR003593">
    <property type="entry name" value="AAA+_ATPase"/>
</dbReference>
<reference evidence="4 5" key="1">
    <citation type="submission" date="2019-06" db="EMBL/GenBank/DDBJ databases">
        <title>Sequencing the genomes of 1000 actinobacteria strains.</title>
        <authorList>
            <person name="Klenk H.-P."/>
        </authorList>
    </citation>
    <scope>NUCLEOTIDE SEQUENCE [LARGE SCALE GENOMIC DNA]</scope>
    <source>
        <strain evidence="4 5">DSM 24617</strain>
    </source>
</reference>
<gene>
    <name evidence="4" type="ORF">FB554_0143</name>
</gene>
<dbReference type="GO" id="GO:0016887">
    <property type="term" value="F:ATP hydrolysis activity"/>
    <property type="evidence" value="ECO:0007669"/>
    <property type="project" value="InterPro"/>
</dbReference>
<accession>A0A542X861</accession>
<dbReference type="Pfam" id="PF00005">
    <property type="entry name" value="ABC_tran"/>
    <property type="match status" value="1"/>
</dbReference>
<organism evidence="4 5">
    <name type="scientific">Barrientosiimonas humi</name>
    <dbReference type="NCBI Taxonomy" id="999931"/>
    <lineage>
        <taxon>Bacteria</taxon>
        <taxon>Bacillati</taxon>
        <taxon>Actinomycetota</taxon>
        <taxon>Actinomycetes</taxon>
        <taxon>Micrococcales</taxon>
        <taxon>Dermacoccaceae</taxon>
        <taxon>Barrientosiimonas</taxon>
    </lineage>
</organism>
<dbReference type="Gene3D" id="3.40.50.300">
    <property type="entry name" value="P-loop containing nucleotide triphosphate hydrolases"/>
    <property type="match status" value="1"/>
</dbReference>
<feature type="domain" description="ABC transporter" evidence="3">
    <location>
        <begin position="2"/>
        <end position="200"/>
    </location>
</feature>
<sequence>MIRLDQVDVDADGAPVLPGPASFTVQPGRLLGISGTSGVGKTLLLRLLAGEAQPDRGAVEGVPAAGEVVWIPQDNQLATTLTALENVAVPLVAAGTAGRAGRQAAERALEEVGLGEAMGQLVEELSGGQQQRVAIARAVAHPATCLLADEPTSALDAGNRRRMLQLLHEQSRAGRAVVVTTNDPESLEGVADEIVDLDAG</sequence>
<evidence type="ECO:0000313" key="5">
    <source>
        <dbReference type="Proteomes" id="UP000318336"/>
    </source>
</evidence>
<dbReference type="SUPFAM" id="SSF52540">
    <property type="entry name" value="P-loop containing nucleoside triphosphate hydrolases"/>
    <property type="match status" value="1"/>
</dbReference>
<protein>
    <submittedName>
        <fullName evidence="4">Putative ABC transport system ATP-binding protein</fullName>
    </submittedName>
</protein>
<dbReference type="AlphaFoldDB" id="A0A542X861"/>
<dbReference type="GO" id="GO:0005886">
    <property type="term" value="C:plasma membrane"/>
    <property type="evidence" value="ECO:0007669"/>
    <property type="project" value="TreeGrafter"/>
</dbReference>
<evidence type="ECO:0000256" key="1">
    <source>
        <dbReference type="ARBA" id="ARBA00022741"/>
    </source>
</evidence>
<name>A0A542X861_9MICO</name>
<dbReference type="GO" id="GO:0005524">
    <property type="term" value="F:ATP binding"/>
    <property type="evidence" value="ECO:0007669"/>
    <property type="project" value="UniProtKB-KW"/>
</dbReference>
<dbReference type="InterPro" id="IPR015854">
    <property type="entry name" value="ABC_transpr_LolD-like"/>
</dbReference>
<dbReference type="PROSITE" id="PS50893">
    <property type="entry name" value="ABC_TRANSPORTER_2"/>
    <property type="match status" value="1"/>
</dbReference>
<comment type="caution">
    <text evidence="4">The sequence shown here is derived from an EMBL/GenBank/DDBJ whole genome shotgun (WGS) entry which is preliminary data.</text>
</comment>
<dbReference type="PANTHER" id="PTHR24220">
    <property type="entry name" value="IMPORT ATP-BINDING PROTEIN"/>
    <property type="match status" value="1"/>
</dbReference>
<evidence type="ECO:0000256" key="2">
    <source>
        <dbReference type="ARBA" id="ARBA00022840"/>
    </source>
</evidence>
<keyword evidence="5" id="KW-1185">Reference proteome</keyword>
<evidence type="ECO:0000259" key="3">
    <source>
        <dbReference type="PROSITE" id="PS50893"/>
    </source>
</evidence>
<dbReference type="Proteomes" id="UP000318336">
    <property type="component" value="Unassembled WGS sequence"/>
</dbReference>
<dbReference type="InterPro" id="IPR003439">
    <property type="entry name" value="ABC_transporter-like_ATP-bd"/>
</dbReference>
<dbReference type="PROSITE" id="PS00211">
    <property type="entry name" value="ABC_TRANSPORTER_1"/>
    <property type="match status" value="1"/>
</dbReference>
<dbReference type="SMART" id="SM00382">
    <property type="entry name" value="AAA"/>
    <property type="match status" value="1"/>
</dbReference>
<dbReference type="GO" id="GO:0022857">
    <property type="term" value="F:transmembrane transporter activity"/>
    <property type="evidence" value="ECO:0007669"/>
    <property type="project" value="TreeGrafter"/>
</dbReference>
<dbReference type="RefSeq" id="WP_142004183.1">
    <property type="nucleotide sequence ID" value="NZ_CAJTBP010000001.1"/>
</dbReference>
<dbReference type="OrthoDB" id="3176024at2"/>
<proteinExistence type="predicted"/>
<keyword evidence="2 4" id="KW-0067">ATP-binding</keyword>
<dbReference type="InterPro" id="IPR017871">
    <property type="entry name" value="ABC_transporter-like_CS"/>
</dbReference>
<keyword evidence="1" id="KW-0547">Nucleotide-binding</keyword>
<dbReference type="InterPro" id="IPR027417">
    <property type="entry name" value="P-loop_NTPase"/>
</dbReference>